<reference evidence="3" key="1">
    <citation type="journal article" date="2015" name="Proc. Natl. Acad. Sci. U.S.A.">
        <title>Bacterial clade with the ribosomal RNA operon on a small plasmid rather than the chromosome.</title>
        <authorList>
            <person name="Anda M."/>
            <person name="Ohtsubo Y."/>
            <person name="Okubo T."/>
            <person name="Sugawara M."/>
            <person name="Nagata Y."/>
            <person name="Tsuda M."/>
            <person name="Minamisawa K."/>
            <person name="Mitsui H."/>
        </authorList>
    </citation>
    <scope>NUCLEOTIDE SEQUENCE</scope>
    <source>
        <strain evidence="3">JCM 14755</strain>
    </source>
</reference>
<dbReference type="PROSITE" id="PS52029">
    <property type="entry name" value="LD_TPASE"/>
    <property type="match status" value="1"/>
</dbReference>
<proteinExistence type="predicted"/>
<feature type="active site" description="Nucleophile" evidence="1">
    <location>
        <position position="148"/>
    </location>
</feature>
<keyword evidence="1" id="KW-0573">Peptidoglycan synthesis</keyword>
<dbReference type="AlphaFoldDB" id="A0A0P0Z1N3"/>
<dbReference type="Pfam" id="PF03734">
    <property type="entry name" value="YkuD"/>
    <property type="match status" value="1"/>
</dbReference>
<dbReference type="RefSeq" id="WP_244490718.1">
    <property type="nucleotide sequence ID" value="NZ_BBWR01000003.1"/>
</dbReference>
<feature type="active site" description="Proton donor/acceptor" evidence="1">
    <location>
        <position position="136"/>
    </location>
</feature>
<dbReference type="PANTHER" id="PTHR38589:SF1">
    <property type="entry name" value="BLR0621 PROTEIN"/>
    <property type="match status" value="1"/>
</dbReference>
<evidence type="ECO:0000313" key="3">
    <source>
        <dbReference type="EMBL" id="BAT27808.1"/>
    </source>
</evidence>
<organism evidence="3">
    <name type="scientific">Aureimonas frigidaquae</name>
    <dbReference type="NCBI Taxonomy" id="424757"/>
    <lineage>
        <taxon>Bacteria</taxon>
        <taxon>Pseudomonadati</taxon>
        <taxon>Pseudomonadota</taxon>
        <taxon>Alphaproteobacteria</taxon>
        <taxon>Hyphomicrobiales</taxon>
        <taxon>Aurantimonadaceae</taxon>
        <taxon>Aureimonas</taxon>
    </lineage>
</organism>
<keyword evidence="1" id="KW-0961">Cell wall biogenesis/degradation</keyword>
<comment type="pathway">
    <text evidence="1">Cell wall biogenesis; peptidoglycan biosynthesis.</text>
</comment>
<feature type="domain" description="L,D-TPase catalytic" evidence="2">
    <location>
        <begin position="1"/>
        <end position="172"/>
    </location>
</feature>
<dbReference type="GO" id="GO:0009252">
    <property type="term" value="P:peptidoglycan biosynthetic process"/>
    <property type="evidence" value="ECO:0007669"/>
    <property type="project" value="UniProtKB-KW"/>
</dbReference>
<dbReference type="GO" id="GO:0016740">
    <property type="term" value="F:transferase activity"/>
    <property type="evidence" value="ECO:0007669"/>
    <property type="project" value="InterPro"/>
</dbReference>
<dbReference type="EMBL" id="LC066375">
    <property type="protein sequence ID" value="BAT27808.1"/>
    <property type="molecule type" value="Genomic_DNA"/>
</dbReference>
<name>A0A0P0Z1N3_9HYPH</name>
<dbReference type="PANTHER" id="PTHR38589">
    <property type="entry name" value="BLR0621 PROTEIN"/>
    <property type="match status" value="1"/>
</dbReference>
<keyword evidence="1" id="KW-0133">Cell shape</keyword>
<sequence>MSQVITVRRSPLSPLRGILRAGPLSLPCALGRSGTTIFKREGDGATPAASMPLLSAFRRPGRMTRLAPRLPVLWTRPTDGWCDAPRHAAYNRHVRLPFPASAETLQRRDRLYDFGVVLDFNLTRRQRGGGSAIFLHVARAGLGPTQGCVALLPADMERLAPVLSRRSRLRVLR</sequence>
<dbReference type="InterPro" id="IPR005490">
    <property type="entry name" value="LD_TPept_cat_dom"/>
</dbReference>
<dbReference type="GO" id="GO:0071555">
    <property type="term" value="P:cell wall organization"/>
    <property type="evidence" value="ECO:0007669"/>
    <property type="project" value="UniProtKB-UniRule"/>
</dbReference>
<dbReference type="CDD" id="cd16913">
    <property type="entry name" value="YkuD_like"/>
    <property type="match status" value="1"/>
</dbReference>
<accession>A0A0P0Z1N3</accession>
<evidence type="ECO:0000256" key="1">
    <source>
        <dbReference type="PROSITE-ProRule" id="PRU01373"/>
    </source>
</evidence>
<protein>
    <recommendedName>
        <fullName evidence="2">L,D-TPase catalytic domain-containing protein</fullName>
    </recommendedName>
</protein>
<evidence type="ECO:0000259" key="2">
    <source>
        <dbReference type="PROSITE" id="PS52029"/>
    </source>
</evidence>
<dbReference type="GO" id="GO:0008360">
    <property type="term" value="P:regulation of cell shape"/>
    <property type="evidence" value="ECO:0007669"/>
    <property type="project" value="UniProtKB-UniRule"/>
</dbReference>